<dbReference type="EMBL" id="JAEUBD010001266">
    <property type="protein sequence ID" value="KAH3662907.1"/>
    <property type="molecule type" value="Genomic_DNA"/>
</dbReference>
<evidence type="ECO:0000256" key="1">
    <source>
        <dbReference type="SAM" id="Phobius"/>
    </source>
</evidence>
<keyword evidence="3" id="KW-1185">Reference proteome</keyword>
<comment type="caution">
    <text evidence="2">The sequence shown here is derived from an EMBL/GenBank/DDBJ whole genome shotgun (WGS) entry which is preliminary data.</text>
</comment>
<keyword evidence="1" id="KW-1133">Transmembrane helix</keyword>
<dbReference type="Proteomes" id="UP000788993">
    <property type="component" value="Unassembled WGS sequence"/>
</dbReference>
<dbReference type="AlphaFoldDB" id="A0A9P8P134"/>
<reference evidence="2" key="2">
    <citation type="submission" date="2021-01" db="EMBL/GenBank/DDBJ databases">
        <authorList>
            <person name="Schikora-Tamarit M.A."/>
        </authorList>
    </citation>
    <scope>NUCLEOTIDE SEQUENCE</scope>
    <source>
        <strain evidence="2">NCAIM Y.01608</strain>
    </source>
</reference>
<feature type="transmembrane region" description="Helical" evidence="1">
    <location>
        <begin position="93"/>
        <end position="111"/>
    </location>
</feature>
<name>A0A9P8P134_9ASCO</name>
<reference evidence="2" key="1">
    <citation type="journal article" date="2021" name="Open Biol.">
        <title>Shared evolutionary footprints suggest mitochondrial oxidative damage underlies multiple complex I losses in fungi.</title>
        <authorList>
            <person name="Schikora-Tamarit M.A."/>
            <person name="Marcet-Houben M."/>
            <person name="Nosek J."/>
            <person name="Gabaldon T."/>
        </authorList>
    </citation>
    <scope>NUCLEOTIDE SEQUENCE</scope>
    <source>
        <strain evidence="2">NCAIM Y.01608</strain>
    </source>
</reference>
<accession>A0A9P8P134</accession>
<feature type="transmembrane region" description="Helical" evidence="1">
    <location>
        <begin position="158"/>
        <end position="182"/>
    </location>
</feature>
<organism evidence="2 3">
    <name type="scientific">Ogataea polymorpha</name>
    <dbReference type="NCBI Taxonomy" id="460523"/>
    <lineage>
        <taxon>Eukaryota</taxon>
        <taxon>Fungi</taxon>
        <taxon>Dikarya</taxon>
        <taxon>Ascomycota</taxon>
        <taxon>Saccharomycotina</taxon>
        <taxon>Pichiomycetes</taxon>
        <taxon>Pichiales</taxon>
        <taxon>Pichiaceae</taxon>
        <taxon>Ogataea</taxon>
    </lineage>
</organism>
<sequence length="291" mass="32003">MDSSSICDLVKSQYCDPNAHQESLIRDHEFMFLSYKYPLPLLRVTMGTPVLEIEHMVRFSDRVRRSPFTNTSPLASVIVSTTEPIKSNGSSSLFFLPFWALSSFLIILFAFCESSRGTDVDGASKSAVEAGRFLRSTGTVDTSGTAGPLDSFLTAVFLGSYCLAVAGFISEGSLFAGFAYTIGENAVIMHRKSEAIKLHQLFQLDPSGLLSRATNEDLPLPIFGQASTLSSADHATFRKLAFTLRLLDKFESCWEILYLNTLPCSWSSCKEYSTILASLSSPCVNKYLLAQ</sequence>
<keyword evidence="1" id="KW-0472">Membrane</keyword>
<protein>
    <submittedName>
        <fullName evidence="2">Uncharacterized protein</fullName>
    </submittedName>
</protein>
<proteinExistence type="predicted"/>
<evidence type="ECO:0000313" key="3">
    <source>
        <dbReference type="Proteomes" id="UP000788993"/>
    </source>
</evidence>
<keyword evidence="1" id="KW-0812">Transmembrane</keyword>
<gene>
    <name evidence="2" type="ORF">OGATHE_004483</name>
</gene>
<evidence type="ECO:0000313" key="2">
    <source>
        <dbReference type="EMBL" id="KAH3662907.1"/>
    </source>
</evidence>